<dbReference type="Gene3D" id="1.10.10.1530">
    <property type="match status" value="1"/>
</dbReference>
<evidence type="ECO:0000256" key="1">
    <source>
        <dbReference type="SAM" id="SignalP"/>
    </source>
</evidence>
<gene>
    <name evidence="2" type="ORF">L0M14_01810</name>
</gene>
<evidence type="ECO:0000313" key="2">
    <source>
        <dbReference type="EMBL" id="UJF34000.1"/>
    </source>
</evidence>
<dbReference type="Proteomes" id="UP001649230">
    <property type="component" value="Chromosome"/>
</dbReference>
<feature type="signal peptide" evidence="1">
    <location>
        <begin position="1"/>
        <end position="32"/>
    </location>
</feature>
<keyword evidence="3" id="KW-1185">Reference proteome</keyword>
<dbReference type="RefSeq" id="WP_235120391.1">
    <property type="nucleotide sequence ID" value="NZ_CP090978.1"/>
</dbReference>
<proteinExistence type="predicted"/>
<dbReference type="EMBL" id="CP090978">
    <property type="protein sequence ID" value="UJF34000.1"/>
    <property type="molecule type" value="Genomic_DNA"/>
</dbReference>
<reference evidence="2 3" key="1">
    <citation type="journal article" date="2024" name="Int. J. Syst. Evol. Microbiol.">
        <title>Paenibacillus hexagrammi sp. nov., a novel bacterium isolated from the gut content of Hexagrammos agrammus.</title>
        <authorList>
            <person name="Jung H.K."/>
            <person name="Kim D.G."/>
            <person name="Zin H."/>
            <person name="Park J."/>
            <person name="Jung H."/>
            <person name="Kim Y.O."/>
            <person name="Kong H.J."/>
            <person name="Kim J.W."/>
            <person name="Kim Y.S."/>
        </authorList>
    </citation>
    <scope>NUCLEOTIDE SEQUENCE [LARGE SCALE GENOMIC DNA]</scope>
    <source>
        <strain evidence="2 3">YPD9-1</strain>
    </source>
</reference>
<evidence type="ECO:0000313" key="3">
    <source>
        <dbReference type="Proteomes" id="UP001649230"/>
    </source>
</evidence>
<sequence length="218" mass="23189">MKKVVKVVLASTLAVGLLAGGGFALQHNQAFADEAGTAAAASTPSTGAAKDHKSFGSRGKGGFHKEQFIGGFMGGKGMMDPASVLGIDASVFKEEIKQGKTIAQIAEEKANLTEDALLQKLTEAETKRIDDAVTAGKLTQEQADKMKAGLADRLKKMVESTPKSMGFQGKPQGRMGGMMPGPWGIQRRWPKFSASQRMSWMPSAKLASHWPKLQKAKA</sequence>
<accession>A0ABY3SLK7</accession>
<organism evidence="2 3">
    <name type="scientific">Paenibacillus hexagrammi</name>
    <dbReference type="NCBI Taxonomy" id="2908839"/>
    <lineage>
        <taxon>Bacteria</taxon>
        <taxon>Bacillati</taxon>
        <taxon>Bacillota</taxon>
        <taxon>Bacilli</taxon>
        <taxon>Bacillales</taxon>
        <taxon>Paenibacillaceae</taxon>
        <taxon>Paenibacillus</taxon>
    </lineage>
</organism>
<protein>
    <submittedName>
        <fullName evidence="2">YckD family protein</fullName>
    </submittedName>
</protein>
<feature type="chain" id="PRO_5047272176" evidence="1">
    <location>
        <begin position="33"/>
        <end position="218"/>
    </location>
</feature>
<name>A0ABY3SLK7_9BACL</name>
<keyword evidence="1" id="KW-0732">Signal</keyword>